<accession>A0A9P6UR07</accession>
<organism evidence="1 2">
    <name type="scientific">Dissophora globulifera</name>
    <dbReference type="NCBI Taxonomy" id="979702"/>
    <lineage>
        <taxon>Eukaryota</taxon>
        <taxon>Fungi</taxon>
        <taxon>Fungi incertae sedis</taxon>
        <taxon>Mucoromycota</taxon>
        <taxon>Mortierellomycotina</taxon>
        <taxon>Mortierellomycetes</taxon>
        <taxon>Mortierellales</taxon>
        <taxon>Mortierellaceae</taxon>
        <taxon>Dissophora</taxon>
    </lineage>
</organism>
<reference evidence="1" key="1">
    <citation type="journal article" date="2020" name="Fungal Divers.">
        <title>Resolving the Mortierellaceae phylogeny through synthesis of multi-gene phylogenetics and phylogenomics.</title>
        <authorList>
            <person name="Vandepol N."/>
            <person name="Liber J."/>
            <person name="Desiro A."/>
            <person name="Na H."/>
            <person name="Kennedy M."/>
            <person name="Barry K."/>
            <person name="Grigoriev I.V."/>
            <person name="Miller A.N."/>
            <person name="O'Donnell K."/>
            <person name="Stajich J.E."/>
            <person name="Bonito G."/>
        </authorList>
    </citation>
    <scope>NUCLEOTIDE SEQUENCE</scope>
    <source>
        <strain evidence="1">REB-010B</strain>
    </source>
</reference>
<evidence type="ECO:0000313" key="2">
    <source>
        <dbReference type="Proteomes" id="UP000738325"/>
    </source>
</evidence>
<dbReference type="AlphaFoldDB" id="A0A9P6UR07"/>
<gene>
    <name evidence="1" type="ORF">BGZ99_007156</name>
</gene>
<comment type="caution">
    <text evidence="1">The sequence shown here is derived from an EMBL/GenBank/DDBJ whole genome shotgun (WGS) entry which is preliminary data.</text>
</comment>
<dbReference type="EMBL" id="JAAAIP010000503">
    <property type="protein sequence ID" value="KAG0315953.1"/>
    <property type="molecule type" value="Genomic_DNA"/>
</dbReference>
<protein>
    <submittedName>
        <fullName evidence="1">Uncharacterized protein</fullName>
    </submittedName>
</protein>
<name>A0A9P6UR07_9FUNG</name>
<proteinExistence type="predicted"/>
<keyword evidence="2" id="KW-1185">Reference proteome</keyword>
<evidence type="ECO:0000313" key="1">
    <source>
        <dbReference type="EMBL" id="KAG0315953.1"/>
    </source>
</evidence>
<dbReference type="Proteomes" id="UP000738325">
    <property type="component" value="Unassembled WGS sequence"/>
</dbReference>
<sequence length="176" mass="19357">MSICADSTYFECSTLSTTFKELNAVFGNRLRRLYSLTAGYTKHPIVNPDPGFYFFRAIDCLCIEAHAASGRGAIVHTKHDAMHWCERPSCRVRDIMGGNFVGRHPRDAFQSEASMIVFDQSTTTAAHASTQRAFPIATRSGTFICFASNLTHIGDGSYGVVEGTDLSPVFFAIVQD</sequence>